<name>A0A7C3VGT4_9CYAN</name>
<organism evidence="1">
    <name type="scientific">Planktothricoides sp. SpSt-374</name>
    <dbReference type="NCBI Taxonomy" id="2282167"/>
    <lineage>
        <taxon>Bacteria</taxon>
        <taxon>Bacillati</taxon>
        <taxon>Cyanobacteriota</taxon>
        <taxon>Cyanophyceae</taxon>
        <taxon>Oscillatoriophycideae</taxon>
        <taxon>Oscillatoriales</taxon>
        <taxon>Oscillatoriaceae</taxon>
        <taxon>Planktothricoides</taxon>
    </lineage>
</organism>
<reference evidence="1" key="1">
    <citation type="journal article" date="2020" name="mSystems">
        <title>Genome- and Community-Level Interaction Insights into Carbon Utilization and Element Cycling Functions of Hydrothermarchaeota in Hydrothermal Sediment.</title>
        <authorList>
            <person name="Zhou Z."/>
            <person name="Liu Y."/>
            <person name="Xu W."/>
            <person name="Pan J."/>
            <person name="Luo Z.H."/>
            <person name="Li M."/>
        </authorList>
    </citation>
    <scope>NUCLEOTIDE SEQUENCE [LARGE SCALE GENOMIC DNA]</scope>
    <source>
        <strain evidence="1">SpSt-374</strain>
    </source>
</reference>
<evidence type="ECO:0000313" key="1">
    <source>
        <dbReference type="EMBL" id="HGG00933.1"/>
    </source>
</evidence>
<accession>A0A7C3VGT4</accession>
<proteinExistence type="predicted"/>
<gene>
    <name evidence="1" type="ORF">ENR15_09845</name>
</gene>
<dbReference type="AlphaFoldDB" id="A0A7C3VGT4"/>
<protein>
    <recommendedName>
        <fullName evidence="2">Type II toxin-antitoxin system RelE/ParE family toxin</fullName>
    </recommendedName>
</protein>
<sequence>MSYKVKSSRITILGKVFPGLDVLSEEERDRVLGAIDSLENFNPDGPMPPNVQKFTPTHIPTFYLLHVDPSWRVIFNVNEQNEIEISHLFMQERLDYMFGSKN</sequence>
<evidence type="ECO:0008006" key="2">
    <source>
        <dbReference type="Google" id="ProtNLM"/>
    </source>
</evidence>
<comment type="caution">
    <text evidence="1">The sequence shown here is derived from an EMBL/GenBank/DDBJ whole genome shotgun (WGS) entry which is preliminary data.</text>
</comment>
<dbReference type="EMBL" id="DSPX01000096">
    <property type="protein sequence ID" value="HGG00933.1"/>
    <property type="molecule type" value="Genomic_DNA"/>
</dbReference>